<evidence type="ECO:0000313" key="4">
    <source>
        <dbReference type="Proteomes" id="UP000240638"/>
    </source>
</evidence>
<dbReference type="InterPro" id="IPR005793">
    <property type="entry name" value="Formyl_trans_C"/>
</dbReference>
<dbReference type="PANTHER" id="PTHR11138:SF5">
    <property type="entry name" value="METHIONYL-TRNA FORMYLTRANSFERASE, MITOCHONDRIAL"/>
    <property type="match status" value="1"/>
</dbReference>
<evidence type="ECO:0000259" key="1">
    <source>
        <dbReference type="Pfam" id="PF00551"/>
    </source>
</evidence>
<dbReference type="RefSeq" id="WP_107153745.1">
    <property type="nucleotide sequence ID" value="NZ_PYUC01000017.1"/>
</dbReference>
<dbReference type="InterPro" id="IPR002376">
    <property type="entry name" value="Formyl_transf_N"/>
</dbReference>
<name>A0A2T3XME8_9BURK</name>
<dbReference type="GO" id="GO:0005829">
    <property type="term" value="C:cytosol"/>
    <property type="evidence" value="ECO:0007669"/>
    <property type="project" value="TreeGrafter"/>
</dbReference>
<dbReference type="InterPro" id="IPR011034">
    <property type="entry name" value="Formyl_transferase-like_C_sf"/>
</dbReference>
<gene>
    <name evidence="3" type="ORF">C9I57_27395</name>
</gene>
<feature type="domain" description="Formyl transferase C-terminal" evidence="2">
    <location>
        <begin position="204"/>
        <end position="289"/>
    </location>
</feature>
<dbReference type="InterPro" id="IPR036477">
    <property type="entry name" value="Formyl_transf_N_sf"/>
</dbReference>
<dbReference type="SUPFAM" id="SSF50486">
    <property type="entry name" value="FMT C-terminal domain-like"/>
    <property type="match status" value="1"/>
</dbReference>
<dbReference type="Pfam" id="PF00551">
    <property type="entry name" value="Formyl_trans_N"/>
    <property type="match status" value="1"/>
</dbReference>
<dbReference type="PANTHER" id="PTHR11138">
    <property type="entry name" value="METHIONYL-TRNA FORMYLTRANSFERASE"/>
    <property type="match status" value="1"/>
</dbReference>
<feature type="domain" description="Formyl transferase N-terminal" evidence="1">
    <location>
        <begin position="26"/>
        <end position="179"/>
    </location>
</feature>
<dbReference type="SUPFAM" id="SSF53328">
    <property type="entry name" value="Formyltransferase"/>
    <property type="match status" value="1"/>
</dbReference>
<organism evidence="3 4">
    <name type="scientific">Trinickia symbiotica</name>
    <dbReference type="NCBI Taxonomy" id="863227"/>
    <lineage>
        <taxon>Bacteria</taxon>
        <taxon>Pseudomonadati</taxon>
        <taxon>Pseudomonadota</taxon>
        <taxon>Betaproteobacteria</taxon>
        <taxon>Burkholderiales</taxon>
        <taxon>Burkholderiaceae</taxon>
        <taxon>Trinickia</taxon>
    </lineage>
</organism>
<accession>A0A2T3XME8</accession>
<dbReference type="CDD" id="cd08702">
    <property type="entry name" value="Arna_FMT_C"/>
    <property type="match status" value="1"/>
</dbReference>
<reference evidence="3 4" key="1">
    <citation type="submission" date="2018-03" db="EMBL/GenBank/DDBJ databases">
        <title>Whole genome analyses suggest that Burkholderia sensu lato contains two further novel genera in the rhizoxinica-symbiotica group Mycetohabitans gen. nov., and Trinickia gen. nov.: implications for the evolution of diazotrophy and nodulation in the Burkholderiaceae.</title>
        <authorList>
            <person name="Estrada De Los Santos P."/>
            <person name="Palmer M."/>
            <person name="Chavez-Ramirez B."/>
            <person name="Steenkamp E.T."/>
            <person name="Hirsch A.M."/>
            <person name="Manyaka P."/>
            <person name="Maluk M."/>
            <person name="Lafos M."/>
            <person name="Crook M."/>
            <person name="Gross E."/>
            <person name="Simon M.F."/>
            <person name="Bueno Dos Reis Junior F."/>
            <person name="Poole P.S."/>
            <person name="Venter S.N."/>
            <person name="James E.K."/>
        </authorList>
    </citation>
    <scope>NUCLEOTIDE SEQUENCE [LARGE SCALE GENOMIC DNA]</scope>
    <source>
        <strain evidence="3 4">JPY-366</strain>
    </source>
</reference>
<proteinExistence type="predicted"/>
<dbReference type="Pfam" id="PF02911">
    <property type="entry name" value="Formyl_trans_C"/>
    <property type="match status" value="1"/>
</dbReference>
<keyword evidence="3" id="KW-0808">Transferase</keyword>
<evidence type="ECO:0000259" key="2">
    <source>
        <dbReference type="Pfam" id="PF02911"/>
    </source>
</evidence>
<dbReference type="GO" id="GO:0004479">
    <property type="term" value="F:methionyl-tRNA formyltransferase activity"/>
    <property type="evidence" value="ECO:0007669"/>
    <property type="project" value="TreeGrafter"/>
</dbReference>
<dbReference type="Gene3D" id="3.40.50.12230">
    <property type="match status" value="1"/>
</dbReference>
<dbReference type="EMBL" id="PYUC01000017">
    <property type="protein sequence ID" value="PTB17693.1"/>
    <property type="molecule type" value="Genomic_DNA"/>
</dbReference>
<dbReference type="AlphaFoldDB" id="A0A2T3XME8"/>
<evidence type="ECO:0000313" key="3">
    <source>
        <dbReference type="EMBL" id="PTB17693.1"/>
    </source>
</evidence>
<dbReference type="NCBIfam" id="NF005414">
    <property type="entry name" value="PRK06988.1"/>
    <property type="match status" value="1"/>
</dbReference>
<protein>
    <submittedName>
        <fullName evidence="3">Formyltransferase</fullName>
    </submittedName>
</protein>
<dbReference type="Proteomes" id="UP000240638">
    <property type="component" value="Unassembled WGS sequence"/>
</dbReference>
<comment type="caution">
    <text evidence="3">The sequence shown here is derived from an EMBL/GenBank/DDBJ whole genome shotgun (WGS) entry which is preliminary data.</text>
</comment>
<sequence length="315" mass="33881">MKPRAVVFAYHNVGVRCLQVLLARGVDVTLVVTHEDNPNENIWFGSVAAVAAEHGIETVTPADPNGDELRAAVRRAQPDFIFSFYYRHMLPADVLALAPRGAYNVHGSLLPKYRGRVPTNWAVLNGETETGATLHEMTAKPDAGAIVGQTSVPILPDDTAQQVFDKVTVAAEQTLWRVLPALLAGAAPHLPNDLAQGSYYGGRKPEDGRIDWAQPAERVYNLIRAVAPPYPGAFIDVGNTRFIVARARPVPVGASANAALANLPPGLHVSDNALFGVCGDARAIKISELWCAQDGKPLVITPSQFLQLTHSSRHS</sequence>